<evidence type="ECO:0000259" key="7">
    <source>
        <dbReference type="PROSITE" id="PS50075"/>
    </source>
</evidence>
<comment type="pathway">
    <text evidence="2">Siderophore biosynthesis.</text>
</comment>
<dbReference type="InterPro" id="IPR001242">
    <property type="entry name" value="Condensation_dom"/>
</dbReference>
<dbReference type="Gene3D" id="3.30.559.30">
    <property type="entry name" value="Nonribosomal peptide synthetase, condensation domain"/>
    <property type="match status" value="2"/>
</dbReference>
<dbReference type="Gene3D" id="1.10.1200.10">
    <property type="entry name" value="ACP-like"/>
    <property type="match status" value="1"/>
</dbReference>
<dbReference type="Pfam" id="PF00501">
    <property type="entry name" value="AMP-binding"/>
    <property type="match status" value="1"/>
</dbReference>
<dbReference type="GO" id="GO:0017000">
    <property type="term" value="P:antibiotic biosynthetic process"/>
    <property type="evidence" value="ECO:0007669"/>
    <property type="project" value="UniProtKB-ARBA"/>
</dbReference>
<keyword evidence="4" id="KW-0597">Phosphoprotein</keyword>
<name>A0A5R9FCW7_9ACTN</name>
<dbReference type="PANTHER" id="PTHR45527">
    <property type="entry name" value="NONRIBOSOMAL PEPTIDE SYNTHETASE"/>
    <property type="match status" value="1"/>
</dbReference>
<evidence type="ECO:0000256" key="6">
    <source>
        <dbReference type="SAM" id="MobiDB-lite"/>
    </source>
</evidence>
<dbReference type="PROSITE" id="PS00012">
    <property type="entry name" value="PHOSPHOPANTETHEINE"/>
    <property type="match status" value="1"/>
</dbReference>
<dbReference type="Gene3D" id="3.30.300.30">
    <property type="match status" value="1"/>
</dbReference>
<evidence type="ECO:0000256" key="3">
    <source>
        <dbReference type="ARBA" id="ARBA00022450"/>
    </source>
</evidence>
<gene>
    <name evidence="8" type="ORF">FE633_35840</name>
</gene>
<dbReference type="InterPro" id="IPR009081">
    <property type="entry name" value="PP-bd_ACP"/>
</dbReference>
<organism evidence="8 9">
    <name type="scientific">Streptomyces montanus</name>
    <dbReference type="NCBI Taxonomy" id="2580423"/>
    <lineage>
        <taxon>Bacteria</taxon>
        <taxon>Bacillati</taxon>
        <taxon>Actinomycetota</taxon>
        <taxon>Actinomycetes</taxon>
        <taxon>Kitasatosporales</taxon>
        <taxon>Streptomycetaceae</taxon>
        <taxon>Streptomyces</taxon>
    </lineage>
</organism>
<dbReference type="NCBIfam" id="TIGR01733">
    <property type="entry name" value="AA-adenyl-dom"/>
    <property type="match status" value="1"/>
</dbReference>
<dbReference type="GO" id="GO:0043041">
    <property type="term" value="P:amino acid activation for nonribosomal peptide biosynthetic process"/>
    <property type="evidence" value="ECO:0007669"/>
    <property type="project" value="TreeGrafter"/>
</dbReference>
<comment type="caution">
    <text evidence="8">The sequence shown here is derived from an EMBL/GenBank/DDBJ whole genome shotgun (WGS) entry which is preliminary data.</text>
</comment>
<dbReference type="InterPro" id="IPR025110">
    <property type="entry name" value="AMP-bd_C"/>
</dbReference>
<dbReference type="InterPro" id="IPR010071">
    <property type="entry name" value="AA_adenyl_dom"/>
</dbReference>
<reference evidence="8 9" key="1">
    <citation type="submission" date="2019-05" db="EMBL/GenBank/DDBJ databases">
        <title>Streptomyces sp. NEAU-C151, a novel actinomycete isolated from soil.</title>
        <authorList>
            <person name="Han L."/>
            <person name="Jiang H."/>
        </authorList>
    </citation>
    <scope>NUCLEOTIDE SEQUENCE [LARGE SCALE GENOMIC DNA]</scope>
    <source>
        <strain evidence="8 9">NEAU-C151</strain>
    </source>
</reference>
<dbReference type="SUPFAM" id="SSF47336">
    <property type="entry name" value="ACP-like"/>
    <property type="match status" value="1"/>
</dbReference>
<dbReference type="PRINTS" id="PR00154">
    <property type="entry name" value="AMPBINDING"/>
</dbReference>
<comment type="cofactor">
    <cofactor evidence="1">
        <name>pantetheine 4'-phosphate</name>
        <dbReference type="ChEBI" id="CHEBI:47942"/>
    </cofactor>
</comment>
<dbReference type="Pfam" id="PF13193">
    <property type="entry name" value="AMP-binding_C"/>
    <property type="match status" value="1"/>
</dbReference>
<dbReference type="GO" id="GO:0005737">
    <property type="term" value="C:cytoplasm"/>
    <property type="evidence" value="ECO:0007669"/>
    <property type="project" value="TreeGrafter"/>
</dbReference>
<evidence type="ECO:0000256" key="2">
    <source>
        <dbReference type="ARBA" id="ARBA00004924"/>
    </source>
</evidence>
<dbReference type="InterPro" id="IPR023213">
    <property type="entry name" value="CAT-like_dom_sf"/>
</dbReference>
<dbReference type="Pfam" id="PF00550">
    <property type="entry name" value="PP-binding"/>
    <property type="match status" value="1"/>
</dbReference>
<keyword evidence="9" id="KW-1185">Reference proteome</keyword>
<evidence type="ECO:0000256" key="1">
    <source>
        <dbReference type="ARBA" id="ARBA00001957"/>
    </source>
</evidence>
<dbReference type="Proteomes" id="UP000305906">
    <property type="component" value="Unassembled WGS sequence"/>
</dbReference>
<dbReference type="PANTHER" id="PTHR45527:SF10">
    <property type="entry name" value="PYOCHELIN SYNTHASE PCHF"/>
    <property type="match status" value="1"/>
</dbReference>
<accession>A0A5R9FCW7</accession>
<dbReference type="GO" id="GO:0031177">
    <property type="term" value="F:phosphopantetheine binding"/>
    <property type="evidence" value="ECO:0007669"/>
    <property type="project" value="InterPro"/>
</dbReference>
<dbReference type="AlphaFoldDB" id="A0A5R9FCW7"/>
<dbReference type="SUPFAM" id="SSF52777">
    <property type="entry name" value="CoA-dependent acyltransferases"/>
    <property type="match status" value="3"/>
</dbReference>
<proteinExistence type="predicted"/>
<evidence type="ECO:0000256" key="5">
    <source>
        <dbReference type="ARBA" id="ARBA00022598"/>
    </source>
</evidence>
<dbReference type="InterPro" id="IPR045851">
    <property type="entry name" value="AMP-bd_C_sf"/>
</dbReference>
<feature type="non-terminal residue" evidence="8">
    <location>
        <position position="1"/>
    </location>
</feature>
<dbReference type="InterPro" id="IPR000873">
    <property type="entry name" value="AMP-dep_synth/lig_dom"/>
</dbReference>
<dbReference type="SMART" id="SM00823">
    <property type="entry name" value="PKS_PP"/>
    <property type="match status" value="1"/>
</dbReference>
<dbReference type="GO" id="GO:0016874">
    <property type="term" value="F:ligase activity"/>
    <property type="evidence" value="ECO:0007669"/>
    <property type="project" value="UniProtKB-KW"/>
</dbReference>
<dbReference type="GO" id="GO:0008610">
    <property type="term" value="P:lipid biosynthetic process"/>
    <property type="evidence" value="ECO:0007669"/>
    <property type="project" value="UniProtKB-ARBA"/>
</dbReference>
<dbReference type="RefSeq" id="WP_138049344.1">
    <property type="nucleotide sequence ID" value="NZ_VBZC01000054.1"/>
</dbReference>
<evidence type="ECO:0000313" key="9">
    <source>
        <dbReference type="Proteomes" id="UP000305906"/>
    </source>
</evidence>
<sequence>WAYAATLRAWSASDAFTLNVTVNERLPLHPDIDRVIGEYTSVVLLAAEFDATAPVREQARALQERFWNDFEHQAFSGIRVLRELARADATAHATMPVVFTSALGDGEASLGQAAQEFGKLTYTITQTPQVFLDCQVFELGGVLRVNWAVVEELFPPGLIDAAFAAFGGLVERLADDDCVWDASGLELVGPAELVAREKVNATAAVLPTGLLHQLGGSLRARGEVPAVIAMDRTVGYAELDRRAARIARRLRELGCCPNTLVGVVMDKGWEQPVAALGVLQSGAAYLPVDAAWPVERVHHILGRGQCRVVLTQARLARMLEWPSDVTVLAVDDESVWEGVEDGPVPQVAEPDDLAYVIFTSGSTGEPKGVMIDHRGAANTVADINDRFGITAGDRVLGLSSLSFDLSVWDVFGVFAAGGTLVLPRPEAHRDPAVWLELLRAHHVTVWNSVPALVEMLVEHAGARQESREVRDSLGGLRLVLMSGDWIPLSLPDRIRGVVPEAELVSLGGATEASIWSIWHPIGELDPGWPSVPYGRPLANQTFHVLDGGLCPVPTWVPGELFIGGVGVARGYWGDADKTAERFLTHPVTGERLYRTGDLGRYHPDGTIEFLGRNDHQVKINGYRIELGEIEARLTAHPGVRDAVVTATDNHLTAYLTQAPGSATSDPDEFVAEVRAVLNAILPDYMIPRHFVPLDALPLSANGKVDRSALPTTVPQAAADRPQSAADPGSAQGPEPRNDIERRLRDIWREVLGVEVVGIHDVFGELGGDSLRALRVISKAAEAGLSITPRQFFENPTVAELAGVATLAAPRPTDEPQAQVVGEAPLLPAQAMLLAGLEGSVARHHNYALFFELDDPLNKVALRVALRTLISRHDALRTGFVHGTEGWRQRVASVDEAPTAPLEWLDLADMAVEEQDRTIEQLAEGAQRSFDLSEPPLLRVLYFDRGRDRRPELLLVAHWLAVDNFSLRLVLDELLSAHAQIAQEGHAELPPPTVPAGVWAGQLARYAEHAREGAQQQDRPSPAQTPGAVARDAVTLVEVIDAPAVGRLRDEVNGAVTMGDVLLAALARSARTSGFGESIQVDVDGHGRAAVLPGVTDAAADLSRTVGRLSVRYHLEVPALGNADDTVRGVAEARAARSNGGLDDALAVHGCTAHAGGALADAPEFAFNYLGAVDELYSVSGLRPSAHRPGALVHPDTPLRHRFEVLCGTVEGELLIGLTCLGADQLEGERLLKNLMAELRGADEAMRQPSSVHERGTRGSVLAETFRSWLSPGTVG</sequence>
<keyword evidence="3" id="KW-0596">Phosphopantetheine</keyword>
<evidence type="ECO:0000256" key="4">
    <source>
        <dbReference type="ARBA" id="ARBA00022553"/>
    </source>
</evidence>
<dbReference type="SUPFAM" id="SSF56801">
    <property type="entry name" value="Acetyl-CoA synthetase-like"/>
    <property type="match status" value="1"/>
</dbReference>
<dbReference type="GO" id="GO:0044550">
    <property type="term" value="P:secondary metabolite biosynthetic process"/>
    <property type="evidence" value="ECO:0007669"/>
    <property type="project" value="TreeGrafter"/>
</dbReference>
<evidence type="ECO:0000313" key="8">
    <source>
        <dbReference type="EMBL" id="TLS41562.1"/>
    </source>
</evidence>
<dbReference type="InterPro" id="IPR020845">
    <property type="entry name" value="AMP-binding_CS"/>
</dbReference>
<dbReference type="PROSITE" id="PS00455">
    <property type="entry name" value="AMP_BINDING"/>
    <property type="match status" value="1"/>
</dbReference>
<dbReference type="Gene3D" id="2.30.38.10">
    <property type="entry name" value="Luciferase, Domain 3"/>
    <property type="match status" value="1"/>
</dbReference>
<keyword evidence="5" id="KW-0436">Ligase</keyword>
<feature type="domain" description="Carrier" evidence="7">
    <location>
        <begin position="734"/>
        <end position="808"/>
    </location>
</feature>
<dbReference type="Gene3D" id="3.30.559.10">
    <property type="entry name" value="Chloramphenicol acetyltransferase-like domain"/>
    <property type="match status" value="1"/>
</dbReference>
<dbReference type="CDD" id="cd12114">
    <property type="entry name" value="A_NRPS_TlmIV_like"/>
    <property type="match status" value="1"/>
</dbReference>
<dbReference type="Pfam" id="PF00668">
    <property type="entry name" value="Condensation"/>
    <property type="match status" value="1"/>
</dbReference>
<dbReference type="InterPro" id="IPR020459">
    <property type="entry name" value="AMP-binding"/>
</dbReference>
<dbReference type="InterPro" id="IPR020806">
    <property type="entry name" value="PKS_PP-bd"/>
</dbReference>
<dbReference type="FunFam" id="1.10.1200.10:FF:000005">
    <property type="entry name" value="Nonribosomal peptide synthetase 1"/>
    <property type="match status" value="1"/>
</dbReference>
<feature type="region of interest" description="Disordered" evidence="6">
    <location>
        <begin position="712"/>
        <end position="738"/>
    </location>
</feature>
<protein>
    <submittedName>
        <fullName evidence="8">Amino acid adenylation domain-containing protein</fullName>
    </submittedName>
</protein>
<dbReference type="FunFam" id="3.40.50.12780:FF:000012">
    <property type="entry name" value="Non-ribosomal peptide synthetase"/>
    <property type="match status" value="1"/>
</dbReference>
<dbReference type="EMBL" id="VBZC01000054">
    <property type="protein sequence ID" value="TLS41562.1"/>
    <property type="molecule type" value="Genomic_DNA"/>
</dbReference>
<dbReference type="FunFam" id="2.30.38.10:FF:000001">
    <property type="entry name" value="Non-ribosomal peptide synthetase PvdI"/>
    <property type="match status" value="1"/>
</dbReference>
<dbReference type="Gene3D" id="3.40.50.980">
    <property type="match status" value="2"/>
</dbReference>
<feature type="region of interest" description="Disordered" evidence="6">
    <location>
        <begin position="1008"/>
        <end position="1027"/>
    </location>
</feature>
<feature type="compositionally biased region" description="Polar residues" evidence="6">
    <location>
        <begin position="1013"/>
        <end position="1023"/>
    </location>
</feature>
<dbReference type="InterPro" id="IPR036736">
    <property type="entry name" value="ACP-like_sf"/>
</dbReference>
<dbReference type="InterPro" id="IPR006162">
    <property type="entry name" value="Ppantetheine_attach_site"/>
</dbReference>
<dbReference type="FunFam" id="3.40.50.980:FF:000001">
    <property type="entry name" value="Non-ribosomal peptide synthetase"/>
    <property type="match status" value="1"/>
</dbReference>
<dbReference type="PROSITE" id="PS50075">
    <property type="entry name" value="CARRIER"/>
    <property type="match status" value="1"/>
</dbReference>